<dbReference type="Proteomes" id="UP000283295">
    <property type="component" value="Unassembled WGS sequence"/>
</dbReference>
<sequence length="540" mass="59486">MRAECLFSGIRYELIKGSLDADICDIVDDSRQVSPNAVFVCRRGAVTNGRKYIGDAISRGAAGIIITDEVWDSEDVYDADSMSGSLGYYPDDFFVVVMHDKRYSIGRLCNNFWGYPSRELTVIGVTGTKGKTTVTYMMKKVLETCGCKTGLIGTIEVDDCSSQVQSVNTTPGVVQLHRILHNMVSNGARCCVMEVSSQGIMLGRVSGVDFDIGIFTNISPDHIGKNEHKTFEEYIRWKSTMFSMCRYAVINMDDVYAPCICNGIQVNGAKKCSGVIGYGMNIWSKELYDKISEHMPVYDIHFSLYIGDQLAMAYNGITPGTECECVMPDGDRVPIHIDMPGLFNVYNALAVIAAGDVLGFPRSTVSKALEDICVRGRMECAAVYRGAYVYIDYAHNPVSLENVLKTLRSYFGGKIFCVFGCGGNRAKSRRIGMGMVSGKMADLTIVTNDNPRFEDPEAIMDDIEDGLNAAGAEYIRIPDRKKAIRYGIVHAVAGDVVLLAGKGHETYQDVMGHRTHMDERELIGQILEEEDAGVICGRDN</sequence>
<comment type="function">
    <text evidence="12">Catalyzes the addition of meso-diaminopimelic acid to the nucleotide precursor UDP-N-acetylmuramoyl-L-alanyl-D-glutamate (UMAG) in the biosynthesis of bacterial cell-wall peptidoglycan.</text>
</comment>
<keyword evidence="4 12" id="KW-0436">Ligase</keyword>
<dbReference type="NCBIfam" id="NF001126">
    <property type="entry name" value="PRK00139.1-4"/>
    <property type="match status" value="1"/>
</dbReference>
<feature type="short sequence motif" description="Meso-diaminopimelate recognition motif" evidence="12">
    <location>
        <begin position="449"/>
        <end position="452"/>
    </location>
</feature>
<dbReference type="PROSITE" id="PS01011">
    <property type="entry name" value="FOLYLPOLYGLU_SYNT_1"/>
    <property type="match status" value="1"/>
</dbReference>
<dbReference type="InterPro" id="IPR000713">
    <property type="entry name" value="Mur_ligase_N"/>
</dbReference>
<dbReference type="InterPro" id="IPR005761">
    <property type="entry name" value="UDP-N-AcMur-Glu-dNH2Pim_ligase"/>
</dbReference>
<feature type="binding site" evidence="12">
    <location>
        <position position="505"/>
    </location>
    <ligand>
        <name>meso-2,6-diaminopimelate</name>
        <dbReference type="ChEBI" id="CHEBI:57791"/>
    </ligand>
</feature>
<feature type="domain" description="Mur ligase central" evidence="16">
    <location>
        <begin position="125"/>
        <end position="354"/>
    </location>
</feature>
<dbReference type="GO" id="GO:0008765">
    <property type="term" value="F:UDP-N-acetylmuramoylalanyl-D-glutamate-2,6-diaminopimelate ligase activity"/>
    <property type="evidence" value="ECO:0007669"/>
    <property type="project" value="UniProtKB-UniRule"/>
</dbReference>
<reference evidence="17 18" key="1">
    <citation type="submission" date="2018-08" db="EMBL/GenBank/DDBJ databases">
        <title>A genome reference for cultivated species of the human gut microbiota.</title>
        <authorList>
            <person name="Zou Y."/>
            <person name="Xue W."/>
            <person name="Luo G."/>
        </authorList>
    </citation>
    <scope>NUCLEOTIDE SEQUENCE [LARGE SCALE GENOMIC DNA]</scope>
    <source>
        <strain evidence="17 18">AF22-21</strain>
    </source>
</reference>
<feature type="binding site" evidence="12">
    <location>
        <position position="30"/>
    </location>
    <ligand>
        <name>UDP-N-acetyl-alpha-D-muramoyl-L-alanyl-D-glutamate</name>
        <dbReference type="ChEBI" id="CHEBI:83900"/>
    </ligand>
</feature>
<dbReference type="InterPro" id="IPR036615">
    <property type="entry name" value="Mur_ligase_C_dom_sf"/>
</dbReference>
<dbReference type="InterPro" id="IPR013221">
    <property type="entry name" value="Mur_ligase_cen"/>
</dbReference>
<evidence type="ECO:0000259" key="15">
    <source>
        <dbReference type="Pfam" id="PF02875"/>
    </source>
</evidence>
<dbReference type="UniPathway" id="UPA00219"/>
<dbReference type="InterPro" id="IPR004101">
    <property type="entry name" value="Mur_ligase_C"/>
</dbReference>
<dbReference type="GO" id="GO:0005737">
    <property type="term" value="C:cytoplasm"/>
    <property type="evidence" value="ECO:0007669"/>
    <property type="project" value="UniProtKB-SubCell"/>
</dbReference>
<feature type="binding site" evidence="12">
    <location>
        <begin position="169"/>
        <end position="170"/>
    </location>
    <ligand>
        <name>UDP-N-acetyl-alpha-D-muramoyl-L-alanyl-D-glutamate</name>
        <dbReference type="ChEBI" id="CHEBI:83900"/>
    </ligand>
</feature>
<comment type="caution">
    <text evidence="17">The sequence shown here is derived from an EMBL/GenBank/DDBJ whole genome shotgun (WGS) entry which is preliminary data.</text>
</comment>
<evidence type="ECO:0000256" key="2">
    <source>
        <dbReference type="ARBA" id="ARBA00005898"/>
    </source>
</evidence>
<dbReference type="GO" id="GO:0009252">
    <property type="term" value="P:peptidoglycan biosynthetic process"/>
    <property type="evidence" value="ECO:0007669"/>
    <property type="project" value="UniProtKB-UniRule"/>
</dbReference>
<keyword evidence="10 12" id="KW-0131">Cell cycle</keyword>
<comment type="catalytic activity">
    <reaction evidence="12">
        <text>UDP-N-acetyl-alpha-D-muramoyl-L-alanyl-D-glutamate + meso-2,6-diaminopimelate + ATP = UDP-N-acetyl-alpha-D-muramoyl-L-alanyl-gamma-D-glutamyl-meso-2,6-diaminopimelate + ADP + phosphate + H(+)</text>
        <dbReference type="Rhea" id="RHEA:23676"/>
        <dbReference type="ChEBI" id="CHEBI:15378"/>
        <dbReference type="ChEBI" id="CHEBI:30616"/>
        <dbReference type="ChEBI" id="CHEBI:43474"/>
        <dbReference type="ChEBI" id="CHEBI:57791"/>
        <dbReference type="ChEBI" id="CHEBI:83900"/>
        <dbReference type="ChEBI" id="CHEBI:83905"/>
        <dbReference type="ChEBI" id="CHEBI:456216"/>
        <dbReference type="EC" id="6.3.2.13"/>
    </reaction>
</comment>
<keyword evidence="5 12" id="KW-0132">Cell division</keyword>
<evidence type="ECO:0000256" key="8">
    <source>
        <dbReference type="ARBA" id="ARBA00022960"/>
    </source>
</evidence>
<evidence type="ECO:0000256" key="13">
    <source>
        <dbReference type="RuleBase" id="RU004135"/>
    </source>
</evidence>
<evidence type="ECO:0000259" key="16">
    <source>
        <dbReference type="Pfam" id="PF08245"/>
    </source>
</evidence>
<evidence type="ECO:0000256" key="12">
    <source>
        <dbReference type="HAMAP-Rule" id="MF_00208"/>
    </source>
</evidence>
<evidence type="ECO:0000256" key="9">
    <source>
        <dbReference type="ARBA" id="ARBA00022984"/>
    </source>
</evidence>
<evidence type="ECO:0000256" key="4">
    <source>
        <dbReference type="ARBA" id="ARBA00022598"/>
    </source>
</evidence>
<feature type="binding site" evidence="12">
    <location>
        <position position="204"/>
    </location>
    <ligand>
        <name>UDP-N-acetyl-alpha-D-muramoyl-L-alanyl-D-glutamate</name>
        <dbReference type="ChEBI" id="CHEBI:83900"/>
    </ligand>
</feature>
<evidence type="ECO:0000256" key="7">
    <source>
        <dbReference type="ARBA" id="ARBA00022840"/>
    </source>
</evidence>
<evidence type="ECO:0000313" key="17">
    <source>
        <dbReference type="EMBL" id="RGS42932.1"/>
    </source>
</evidence>
<comment type="cofactor">
    <cofactor evidence="12">
        <name>Mg(2+)</name>
        <dbReference type="ChEBI" id="CHEBI:18420"/>
    </cofactor>
</comment>
<comment type="similarity">
    <text evidence="2 12">Belongs to the MurCDEF family. MurE subfamily.</text>
</comment>
<dbReference type="GO" id="GO:0071555">
    <property type="term" value="P:cell wall organization"/>
    <property type="evidence" value="ECO:0007669"/>
    <property type="project" value="UniProtKB-KW"/>
</dbReference>
<dbReference type="Gene3D" id="3.40.1390.10">
    <property type="entry name" value="MurE/MurF, N-terminal domain"/>
    <property type="match status" value="1"/>
</dbReference>
<dbReference type="NCBIfam" id="TIGR01085">
    <property type="entry name" value="murE"/>
    <property type="match status" value="1"/>
</dbReference>
<evidence type="ECO:0000259" key="14">
    <source>
        <dbReference type="Pfam" id="PF01225"/>
    </source>
</evidence>
<feature type="binding site" evidence="12">
    <location>
        <position position="196"/>
    </location>
    <ligand>
        <name>UDP-N-acetyl-alpha-D-muramoyl-L-alanyl-D-glutamate</name>
        <dbReference type="ChEBI" id="CHEBI:83900"/>
    </ligand>
</feature>
<keyword evidence="8 12" id="KW-0133">Cell shape</keyword>
<dbReference type="Pfam" id="PF08245">
    <property type="entry name" value="Mur_ligase_M"/>
    <property type="match status" value="1"/>
</dbReference>
<evidence type="ECO:0000256" key="3">
    <source>
        <dbReference type="ARBA" id="ARBA00022490"/>
    </source>
</evidence>
<name>A0A3R6ART3_9FIRM</name>
<dbReference type="Pfam" id="PF02875">
    <property type="entry name" value="Mur_ligase_C"/>
    <property type="match status" value="1"/>
</dbReference>
<keyword evidence="3 12" id="KW-0963">Cytoplasm</keyword>
<evidence type="ECO:0000313" key="18">
    <source>
        <dbReference type="Proteomes" id="UP000283295"/>
    </source>
</evidence>
<dbReference type="InterPro" id="IPR035911">
    <property type="entry name" value="MurE/MurF_N"/>
</dbReference>
<keyword evidence="9 12" id="KW-0573">Peptidoglycan synthesis</keyword>
<dbReference type="Gene3D" id="3.40.1190.10">
    <property type="entry name" value="Mur-like, catalytic domain"/>
    <property type="match status" value="1"/>
</dbReference>
<comment type="subcellular location">
    <subcellularLocation>
        <location evidence="12 13">Cytoplasm</location>
    </subcellularLocation>
</comment>
<evidence type="ECO:0000256" key="5">
    <source>
        <dbReference type="ARBA" id="ARBA00022618"/>
    </source>
</evidence>
<feature type="domain" description="Mur ligase C-terminal" evidence="15">
    <location>
        <begin position="376"/>
        <end position="503"/>
    </location>
</feature>
<dbReference type="GO" id="GO:0000287">
    <property type="term" value="F:magnesium ion binding"/>
    <property type="evidence" value="ECO:0007669"/>
    <property type="project" value="UniProtKB-UniRule"/>
</dbReference>
<dbReference type="SUPFAM" id="SSF53623">
    <property type="entry name" value="MurD-like peptide ligases, catalytic domain"/>
    <property type="match status" value="1"/>
</dbReference>
<proteinExistence type="inferred from homology"/>
<dbReference type="GO" id="GO:0004326">
    <property type="term" value="F:tetrahydrofolylpolyglutamate synthase activity"/>
    <property type="evidence" value="ECO:0007669"/>
    <property type="project" value="InterPro"/>
</dbReference>
<feature type="domain" description="Mur ligase N-terminal catalytic" evidence="14">
    <location>
        <begin position="29"/>
        <end position="70"/>
    </location>
</feature>
<dbReference type="InterPro" id="IPR018109">
    <property type="entry name" value="Folylpolyglutamate_synth_CS"/>
</dbReference>
<dbReference type="GO" id="GO:0008360">
    <property type="term" value="P:regulation of cell shape"/>
    <property type="evidence" value="ECO:0007669"/>
    <property type="project" value="UniProtKB-KW"/>
</dbReference>
<accession>A0A3R6ART3</accession>
<dbReference type="SUPFAM" id="SSF53244">
    <property type="entry name" value="MurD-like peptide ligases, peptide-binding domain"/>
    <property type="match status" value="1"/>
</dbReference>
<dbReference type="GO" id="GO:0005524">
    <property type="term" value="F:ATP binding"/>
    <property type="evidence" value="ECO:0007669"/>
    <property type="project" value="UniProtKB-UniRule"/>
</dbReference>
<dbReference type="AlphaFoldDB" id="A0A3R6ART3"/>
<evidence type="ECO:0000256" key="11">
    <source>
        <dbReference type="ARBA" id="ARBA00023316"/>
    </source>
</evidence>
<dbReference type="InterPro" id="IPR036565">
    <property type="entry name" value="Mur-like_cat_sf"/>
</dbReference>
<evidence type="ECO:0000256" key="1">
    <source>
        <dbReference type="ARBA" id="ARBA00004752"/>
    </source>
</evidence>
<keyword evidence="11 12" id="KW-0961">Cell wall biogenesis/degradation</keyword>
<dbReference type="PANTHER" id="PTHR23135">
    <property type="entry name" value="MUR LIGASE FAMILY MEMBER"/>
    <property type="match status" value="1"/>
</dbReference>
<dbReference type="Gene3D" id="3.90.190.20">
    <property type="entry name" value="Mur ligase, C-terminal domain"/>
    <property type="match status" value="1"/>
</dbReference>
<organism evidence="17 18">
    <name type="scientific">Coprococcus eutactus</name>
    <dbReference type="NCBI Taxonomy" id="33043"/>
    <lineage>
        <taxon>Bacteria</taxon>
        <taxon>Bacillati</taxon>
        <taxon>Bacillota</taxon>
        <taxon>Clostridia</taxon>
        <taxon>Lachnospirales</taxon>
        <taxon>Lachnospiraceae</taxon>
        <taxon>Coprococcus</taxon>
    </lineage>
</organism>
<dbReference type="EC" id="6.3.2.13" evidence="12"/>
<dbReference type="SUPFAM" id="SSF63418">
    <property type="entry name" value="MurE/MurF N-terminal domain"/>
    <property type="match status" value="1"/>
</dbReference>
<keyword evidence="12" id="KW-0460">Magnesium</keyword>
<feature type="binding site" evidence="12">
    <location>
        <position position="501"/>
    </location>
    <ligand>
        <name>meso-2,6-diaminopimelate</name>
        <dbReference type="ChEBI" id="CHEBI:57791"/>
    </ligand>
</feature>
<dbReference type="RefSeq" id="WP_004853138.1">
    <property type="nucleotide sequence ID" value="NZ_CP102278.1"/>
</dbReference>
<comment type="caution">
    <text evidence="12">Lacks conserved residue(s) required for the propagation of feature annotation.</text>
</comment>
<dbReference type="Pfam" id="PF01225">
    <property type="entry name" value="Mur_ligase"/>
    <property type="match status" value="1"/>
</dbReference>
<gene>
    <name evidence="12" type="primary">murE</name>
    <name evidence="17" type="ORF">DWX94_06745</name>
</gene>
<dbReference type="GeneID" id="92831984"/>
<dbReference type="GO" id="GO:0051301">
    <property type="term" value="P:cell division"/>
    <property type="evidence" value="ECO:0007669"/>
    <property type="project" value="UniProtKB-KW"/>
</dbReference>
<keyword evidence="7 12" id="KW-0067">ATP-binding</keyword>
<evidence type="ECO:0000256" key="6">
    <source>
        <dbReference type="ARBA" id="ARBA00022741"/>
    </source>
</evidence>
<dbReference type="OrthoDB" id="9800958at2"/>
<evidence type="ECO:0000256" key="10">
    <source>
        <dbReference type="ARBA" id="ARBA00023306"/>
    </source>
</evidence>
<feature type="binding site" evidence="12">
    <location>
        <position position="168"/>
    </location>
    <ligand>
        <name>UDP-N-acetyl-alpha-D-muramoyl-L-alanyl-D-glutamate</name>
        <dbReference type="ChEBI" id="CHEBI:83900"/>
    </ligand>
</feature>
<dbReference type="PANTHER" id="PTHR23135:SF4">
    <property type="entry name" value="UDP-N-ACETYLMURAMOYL-L-ALANYL-D-GLUTAMATE--2,6-DIAMINOPIMELATE LIGASE MURE HOMOLOG, CHLOROPLASTIC"/>
    <property type="match status" value="1"/>
</dbReference>
<feature type="binding site" evidence="12">
    <location>
        <begin position="127"/>
        <end position="133"/>
    </location>
    <ligand>
        <name>ATP</name>
        <dbReference type="ChEBI" id="CHEBI:30616"/>
    </ligand>
</feature>
<dbReference type="HAMAP" id="MF_00208">
    <property type="entry name" value="MurE"/>
    <property type="match status" value="1"/>
</dbReference>
<protein>
    <recommendedName>
        <fullName evidence="12">UDP-N-acetylmuramoyl-L-alanyl-D-glutamate--2,6-diaminopimelate ligase</fullName>
        <ecNumber evidence="12">6.3.2.13</ecNumber>
    </recommendedName>
    <alternativeName>
        <fullName evidence="12">Meso-A2pm-adding enzyme</fullName>
    </alternativeName>
    <alternativeName>
        <fullName evidence="12">Meso-diaminopimelate-adding enzyme</fullName>
    </alternativeName>
    <alternativeName>
        <fullName evidence="12">UDP-MurNAc-L-Ala-D-Glu:meso-diaminopimelate ligase</fullName>
    </alternativeName>
    <alternativeName>
        <fullName evidence="12">UDP-MurNAc-tripeptide synthetase</fullName>
    </alternativeName>
    <alternativeName>
        <fullName evidence="12">UDP-N-acetylmuramyl-tripeptide synthetase</fullName>
    </alternativeName>
</protein>
<feature type="modified residue" description="N6-carboxylysine" evidence="12">
    <location>
        <position position="238"/>
    </location>
</feature>
<feature type="binding site" evidence="12">
    <location>
        <position position="425"/>
    </location>
    <ligand>
        <name>meso-2,6-diaminopimelate</name>
        <dbReference type="ChEBI" id="CHEBI:57791"/>
    </ligand>
</feature>
<comment type="pathway">
    <text evidence="1 12 13">Cell wall biogenesis; peptidoglycan biosynthesis.</text>
</comment>
<feature type="binding site" evidence="12">
    <location>
        <begin position="449"/>
        <end position="452"/>
    </location>
    <ligand>
        <name>meso-2,6-diaminopimelate</name>
        <dbReference type="ChEBI" id="CHEBI:57791"/>
    </ligand>
</feature>
<dbReference type="EMBL" id="QRVK01000013">
    <property type="protein sequence ID" value="RGS42932.1"/>
    <property type="molecule type" value="Genomic_DNA"/>
</dbReference>
<keyword evidence="6 12" id="KW-0547">Nucleotide-binding</keyword>
<comment type="PTM">
    <text evidence="12">Carboxylation is probably crucial for Mg(2+) binding and, consequently, for the gamma-phosphate positioning of ATP.</text>
</comment>